<evidence type="ECO:0000259" key="15">
    <source>
        <dbReference type="PROSITE" id="PS51140"/>
    </source>
</evidence>
<keyword evidence="13" id="KW-0469">Meiosis</keyword>
<evidence type="ECO:0000256" key="1">
    <source>
        <dbReference type="ARBA" id="ARBA00001946"/>
    </source>
</evidence>
<dbReference type="PANTHER" id="PTHR21077">
    <property type="entry name" value="EME1 PROTEIN"/>
    <property type="match status" value="1"/>
</dbReference>
<keyword evidence="9" id="KW-0460">Magnesium</keyword>
<dbReference type="GO" id="GO:0046872">
    <property type="term" value="F:metal ion binding"/>
    <property type="evidence" value="ECO:0007669"/>
    <property type="project" value="UniProtKB-KW"/>
</dbReference>
<gene>
    <name evidence="17" type="primary">LOC109483899</name>
</gene>
<keyword evidence="4" id="KW-0540">Nuclease</keyword>
<keyword evidence="7" id="KW-0227">DNA damage</keyword>
<dbReference type="GO" id="GO:0031297">
    <property type="term" value="P:replication fork processing"/>
    <property type="evidence" value="ECO:0007669"/>
    <property type="project" value="TreeGrafter"/>
</dbReference>
<dbReference type="Gene3D" id="1.10.8.10">
    <property type="entry name" value="DNA helicase RuvA subunit, C-terminal domain"/>
    <property type="match status" value="1"/>
</dbReference>
<evidence type="ECO:0000256" key="14">
    <source>
        <dbReference type="SAM" id="MobiDB-lite"/>
    </source>
</evidence>
<evidence type="ECO:0000256" key="3">
    <source>
        <dbReference type="ARBA" id="ARBA00005313"/>
    </source>
</evidence>
<dbReference type="OrthoDB" id="343092at2759"/>
<dbReference type="GO" id="GO:0043130">
    <property type="term" value="F:ubiquitin binding"/>
    <property type="evidence" value="ECO:0007669"/>
    <property type="project" value="InterPro"/>
</dbReference>
<dbReference type="CDD" id="cd14376">
    <property type="entry name" value="CUE_AUP1_AMFR_like"/>
    <property type="match status" value="1"/>
</dbReference>
<name>A0A6P5AH73_BRABE</name>
<evidence type="ECO:0000256" key="12">
    <source>
        <dbReference type="ARBA" id="ARBA00023242"/>
    </source>
</evidence>
<dbReference type="InterPro" id="IPR042530">
    <property type="entry name" value="EME1/EME2_C"/>
</dbReference>
<feature type="compositionally biased region" description="Polar residues" evidence="14">
    <location>
        <begin position="269"/>
        <end position="283"/>
    </location>
</feature>
<feature type="domain" description="CUE" evidence="15">
    <location>
        <begin position="6"/>
        <end position="48"/>
    </location>
</feature>
<dbReference type="KEGG" id="bbel:109483899"/>
<evidence type="ECO:0000256" key="13">
    <source>
        <dbReference type="ARBA" id="ARBA00023254"/>
    </source>
</evidence>
<dbReference type="GO" id="GO:0003677">
    <property type="term" value="F:DNA binding"/>
    <property type="evidence" value="ECO:0007669"/>
    <property type="project" value="InterPro"/>
</dbReference>
<evidence type="ECO:0000313" key="16">
    <source>
        <dbReference type="Proteomes" id="UP000515135"/>
    </source>
</evidence>
<dbReference type="InterPro" id="IPR003892">
    <property type="entry name" value="CUE"/>
</dbReference>
<organism evidence="16 17">
    <name type="scientific">Branchiostoma belcheri</name>
    <name type="common">Amphioxus</name>
    <dbReference type="NCBI Taxonomy" id="7741"/>
    <lineage>
        <taxon>Eukaryota</taxon>
        <taxon>Metazoa</taxon>
        <taxon>Chordata</taxon>
        <taxon>Cephalochordata</taxon>
        <taxon>Leptocardii</taxon>
        <taxon>Amphioxiformes</taxon>
        <taxon>Branchiostomatidae</taxon>
        <taxon>Branchiostoma</taxon>
    </lineage>
</organism>
<keyword evidence="12" id="KW-0539">Nucleus</keyword>
<evidence type="ECO:0000256" key="2">
    <source>
        <dbReference type="ARBA" id="ARBA00004123"/>
    </source>
</evidence>
<feature type="compositionally biased region" description="Polar residues" evidence="14">
    <location>
        <begin position="319"/>
        <end position="337"/>
    </location>
</feature>
<dbReference type="FunFam" id="1.10.150.670:FF:000002">
    <property type="entry name" value="Crossover junction endonuclease EME1"/>
    <property type="match status" value="1"/>
</dbReference>
<dbReference type="Gene3D" id="3.40.50.10130">
    <property type="match status" value="1"/>
</dbReference>
<dbReference type="InterPro" id="IPR033310">
    <property type="entry name" value="Mms4/EME1/EME2"/>
</dbReference>
<evidence type="ECO:0000313" key="17">
    <source>
        <dbReference type="RefSeq" id="XP_019642597.1"/>
    </source>
</evidence>
<feature type="compositionally biased region" description="Basic and acidic residues" evidence="14">
    <location>
        <begin position="209"/>
        <end position="220"/>
    </location>
</feature>
<dbReference type="SMART" id="SM00891">
    <property type="entry name" value="ERCC4"/>
    <property type="match status" value="1"/>
</dbReference>
<feature type="region of interest" description="Disordered" evidence="14">
    <location>
        <begin position="66"/>
        <end position="169"/>
    </location>
</feature>
<comment type="cofactor">
    <cofactor evidence="1">
        <name>Mg(2+)</name>
        <dbReference type="ChEBI" id="CHEBI:18420"/>
    </cofactor>
</comment>
<accession>A0A6P5AH73</accession>
<dbReference type="AlphaFoldDB" id="A0A6P5AH73"/>
<evidence type="ECO:0000256" key="7">
    <source>
        <dbReference type="ARBA" id="ARBA00022763"/>
    </source>
</evidence>
<comment type="subcellular location">
    <subcellularLocation>
        <location evidence="2">Nucleus</location>
    </subcellularLocation>
</comment>
<keyword evidence="10" id="KW-0233">DNA recombination</keyword>
<feature type="compositionally biased region" description="Basic residues" evidence="14">
    <location>
        <begin position="119"/>
        <end position="131"/>
    </location>
</feature>
<dbReference type="GO" id="GO:0006302">
    <property type="term" value="P:double-strand break repair"/>
    <property type="evidence" value="ECO:0007669"/>
    <property type="project" value="TreeGrafter"/>
</dbReference>
<dbReference type="GO" id="GO:0005634">
    <property type="term" value="C:nucleus"/>
    <property type="evidence" value="ECO:0007669"/>
    <property type="project" value="UniProtKB-SubCell"/>
</dbReference>
<feature type="compositionally biased region" description="Basic and acidic residues" evidence="14">
    <location>
        <begin position="343"/>
        <end position="391"/>
    </location>
</feature>
<keyword evidence="11" id="KW-0234">DNA repair</keyword>
<keyword evidence="6" id="KW-0255">Endonuclease</keyword>
<dbReference type="Pfam" id="PF02732">
    <property type="entry name" value="ERCC4"/>
    <property type="match status" value="1"/>
</dbReference>
<evidence type="ECO:0000256" key="11">
    <source>
        <dbReference type="ARBA" id="ARBA00023204"/>
    </source>
</evidence>
<dbReference type="Pfam" id="PF21292">
    <property type="entry name" value="EME1-MUS81_C"/>
    <property type="match status" value="1"/>
</dbReference>
<evidence type="ECO:0000256" key="8">
    <source>
        <dbReference type="ARBA" id="ARBA00022801"/>
    </source>
</evidence>
<feature type="compositionally biased region" description="Polar residues" evidence="14">
    <location>
        <begin position="295"/>
        <end position="310"/>
    </location>
</feature>
<feature type="compositionally biased region" description="Polar residues" evidence="14">
    <location>
        <begin position="222"/>
        <end position="234"/>
    </location>
</feature>
<dbReference type="GO" id="GO:0048476">
    <property type="term" value="C:Holliday junction resolvase complex"/>
    <property type="evidence" value="ECO:0007669"/>
    <property type="project" value="InterPro"/>
</dbReference>
<evidence type="ECO:0000256" key="5">
    <source>
        <dbReference type="ARBA" id="ARBA00022723"/>
    </source>
</evidence>
<dbReference type="GO" id="GO:0008821">
    <property type="term" value="F:crossover junction DNA endonuclease activity"/>
    <property type="evidence" value="ECO:0007669"/>
    <property type="project" value="TreeGrafter"/>
</dbReference>
<proteinExistence type="inferred from homology"/>
<comment type="similarity">
    <text evidence="3">Belongs to the EME1/MMS4 family.</text>
</comment>
<feature type="compositionally biased region" description="Low complexity" evidence="14">
    <location>
        <begin position="235"/>
        <end position="250"/>
    </location>
</feature>
<dbReference type="Proteomes" id="UP000515135">
    <property type="component" value="Unplaced"/>
</dbReference>
<dbReference type="GO" id="GO:0031573">
    <property type="term" value="P:mitotic intra-S DNA damage checkpoint signaling"/>
    <property type="evidence" value="ECO:0007669"/>
    <property type="project" value="TreeGrafter"/>
</dbReference>
<keyword evidence="5" id="KW-0479">Metal-binding</keyword>
<dbReference type="RefSeq" id="XP_019642597.1">
    <property type="nucleotide sequence ID" value="XM_019787038.1"/>
</dbReference>
<reference evidence="17" key="1">
    <citation type="submission" date="2025-08" db="UniProtKB">
        <authorList>
            <consortium name="RefSeq"/>
        </authorList>
    </citation>
    <scope>IDENTIFICATION</scope>
    <source>
        <tissue evidence="17">Gonad</tissue>
    </source>
</reference>
<feature type="compositionally biased region" description="Polar residues" evidence="14">
    <location>
        <begin position="86"/>
        <end position="98"/>
    </location>
</feature>
<evidence type="ECO:0000256" key="10">
    <source>
        <dbReference type="ARBA" id="ARBA00023172"/>
    </source>
</evidence>
<dbReference type="Gene3D" id="1.10.150.670">
    <property type="entry name" value="Crossover junction endonuclease EME1, DNA-binding domain"/>
    <property type="match status" value="1"/>
</dbReference>
<dbReference type="PANTHER" id="PTHR21077:SF5">
    <property type="entry name" value="CROSSOVER JUNCTION ENDONUCLEASE MMS4"/>
    <property type="match status" value="1"/>
</dbReference>
<dbReference type="GeneID" id="109483899"/>
<sequence length="731" mass="82269">MGDNFPSEADIDQVLAVCPELDTNDVRRDLKYTRNVELTVNRALDGRFFHGPQVFDLLDVADQPTVEQPTCDSSTDINSDDDNDLPNITLQPTACTSNIRKDISSDSDSDSEPRSFQLLKKKQVSPAKQKKSSNVALKGNTRHAVNSTAKNSSGKHTFASPSKSSDHMYVEDDVISVESKSSPMEKYNTFKRHPRDLSPSASSSSEDDVPPRKLQREEAKPSPNTKSSGKQATLSKKSAASSVVAISSSDSDSDDDKWRVPLSCRLNISKATPANNISSTKGGSSDEKGSYAVGKSSTVTTPPRSATIVNSVRDGESGLTCSSQRSGESDSQGTKNVNKGKKRSPEEIQERRRQALLKRQEKELERQRKKEEREQLQQEREAKKKMKELEAAKKRAERETFKNMKPGECLKYITVVLDRHLAESPSGGNILTQLHSSESKYQIMDQLVPYSVTWRRTVTLHNFGEDIQLGSVSTKDIEEEETLVYVPVADFVLLVHNYKQQQQGDSCVETLQSFVHGVKDIYQGKKVTLVVQGLEKYFRDHSTQRQRQFRDIVRNNGVMTDDSKKGKRKKKERETENSIIVTRIDVEEALVHLQLWEDVVVKLLEEPEQVADMVRMYTKAVAETPFKRQRDESTFSFHIESNAANCVKVDREGRGLLKVWQRHIQQMRNVSPEMSAAIVAEYPSPQLLLQAYERCSTEKEAQMLLKDIMVRRGAGVLATSRRITILHKLCK</sequence>
<dbReference type="InterPro" id="IPR006166">
    <property type="entry name" value="ERCC4_domain"/>
</dbReference>
<protein>
    <submittedName>
        <fullName evidence="17">Crossover junction endonuclease EME1-like</fullName>
    </submittedName>
</protein>
<keyword evidence="16" id="KW-1185">Reference proteome</keyword>
<evidence type="ECO:0000256" key="6">
    <source>
        <dbReference type="ARBA" id="ARBA00022759"/>
    </source>
</evidence>
<keyword evidence="8" id="KW-0378">Hydrolase</keyword>
<dbReference type="PROSITE" id="PS51140">
    <property type="entry name" value="CUE"/>
    <property type="match status" value="1"/>
</dbReference>
<evidence type="ECO:0000256" key="9">
    <source>
        <dbReference type="ARBA" id="ARBA00022842"/>
    </source>
</evidence>
<feature type="compositionally biased region" description="Polar residues" evidence="14">
    <location>
        <begin position="143"/>
        <end position="163"/>
    </location>
</feature>
<evidence type="ECO:0000256" key="4">
    <source>
        <dbReference type="ARBA" id="ARBA00022722"/>
    </source>
</evidence>
<feature type="region of interest" description="Disordered" evidence="14">
    <location>
        <begin position="189"/>
        <end position="391"/>
    </location>
</feature>
<dbReference type="GO" id="GO:0000712">
    <property type="term" value="P:resolution of meiotic recombination intermediates"/>
    <property type="evidence" value="ECO:0007669"/>
    <property type="project" value="TreeGrafter"/>
</dbReference>